<reference evidence="4 5" key="1">
    <citation type="submission" date="2019-11" db="EMBL/GenBank/DDBJ databases">
        <authorList>
            <person name="Holert J."/>
        </authorList>
    </citation>
    <scope>NUCLEOTIDE SEQUENCE [LARGE SCALE GENOMIC DNA]</scope>
    <source>
        <strain evidence="4">BC8_1</strain>
    </source>
</reference>
<feature type="signal peptide" evidence="2">
    <location>
        <begin position="1"/>
        <end position="26"/>
    </location>
</feature>
<dbReference type="PANTHER" id="PTHR30535">
    <property type="entry name" value="VITAMIN B12-BINDING PROTEIN"/>
    <property type="match status" value="1"/>
</dbReference>
<dbReference type="PROSITE" id="PS51257">
    <property type="entry name" value="PROKAR_LIPOPROTEIN"/>
    <property type="match status" value="1"/>
</dbReference>
<proteinExistence type="inferred from homology"/>
<comment type="similarity">
    <text evidence="1">Belongs to the bacterial solute-binding protein 8 family.</text>
</comment>
<dbReference type="OrthoDB" id="9797850at2"/>
<gene>
    <name evidence="4" type="primary">btuF_1</name>
    <name evidence="4" type="ORF">AELLOGFF_00301</name>
</gene>
<evidence type="ECO:0000313" key="5">
    <source>
        <dbReference type="Proteomes" id="UP000430146"/>
    </source>
</evidence>
<dbReference type="Gene3D" id="3.40.50.1980">
    <property type="entry name" value="Nitrogenase molybdenum iron protein domain"/>
    <property type="match status" value="2"/>
</dbReference>
<dbReference type="PROSITE" id="PS50983">
    <property type="entry name" value="FE_B12_PBP"/>
    <property type="match status" value="1"/>
</dbReference>
<accession>A0A5S9MX55</accession>
<dbReference type="InterPro" id="IPR050902">
    <property type="entry name" value="ABC_Transporter_SBP"/>
</dbReference>
<keyword evidence="2" id="KW-0732">Signal</keyword>
<name>A0A5S9MX55_MYCVN</name>
<dbReference type="Pfam" id="PF01497">
    <property type="entry name" value="Peripla_BP_2"/>
    <property type="match status" value="1"/>
</dbReference>
<dbReference type="AlphaFoldDB" id="A0A5S9MX55"/>
<protein>
    <submittedName>
        <fullName evidence="4">Vitamin B12-binding protein</fullName>
    </submittedName>
</protein>
<dbReference type="InterPro" id="IPR002491">
    <property type="entry name" value="ABC_transptr_periplasmic_BD"/>
</dbReference>
<dbReference type="PANTHER" id="PTHR30535:SF7">
    <property type="entry name" value="IRON(III) DICITRATE-BINDING PROTEIN"/>
    <property type="match status" value="1"/>
</dbReference>
<organism evidence="4 5">
    <name type="scientific">Mycolicibacterium vanbaalenii</name>
    <name type="common">Mycobacterium vanbaalenii</name>
    <dbReference type="NCBI Taxonomy" id="110539"/>
    <lineage>
        <taxon>Bacteria</taxon>
        <taxon>Bacillati</taxon>
        <taxon>Actinomycetota</taxon>
        <taxon>Actinomycetes</taxon>
        <taxon>Mycobacteriales</taxon>
        <taxon>Mycobacteriaceae</taxon>
        <taxon>Mycolicibacterium</taxon>
    </lineage>
</organism>
<feature type="domain" description="Fe/B12 periplasmic-binding" evidence="3">
    <location>
        <begin position="61"/>
        <end position="340"/>
    </location>
</feature>
<evidence type="ECO:0000256" key="2">
    <source>
        <dbReference type="SAM" id="SignalP"/>
    </source>
</evidence>
<dbReference type="SUPFAM" id="SSF53807">
    <property type="entry name" value="Helical backbone' metal receptor"/>
    <property type="match status" value="1"/>
</dbReference>
<evidence type="ECO:0000259" key="3">
    <source>
        <dbReference type="PROSITE" id="PS50983"/>
    </source>
</evidence>
<keyword evidence="5" id="KW-1185">Reference proteome</keyword>
<evidence type="ECO:0000313" key="4">
    <source>
        <dbReference type="EMBL" id="CAA0080987.1"/>
    </source>
</evidence>
<feature type="chain" id="PRO_5039180675" evidence="2">
    <location>
        <begin position="27"/>
        <end position="340"/>
    </location>
</feature>
<dbReference type="Proteomes" id="UP000430146">
    <property type="component" value="Unassembled WGS sequence"/>
</dbReference>
<sequence length="340" mass="36214">MKTITVSAVGLMALVVGACASSGDHAAAIDSPRSQGEGATAYPLVIENCGVPVTYPAPPQRAVTLNQTAAEILIRLGVEDRIVGTGYEIEKINDDIAPQYDAIPQLSAHGQEIKHEALLSAQPDFVYSSFASFLTAEQSGTREELHRLGVSTYLTEFDCTFHQAVAGAGFDLLFDEYRQLASIFDVAGRGEQMVTEQQAVIDSGLDAAQQIDGTPTVMWFYSTYGGTPYAAGPGGLPQHVSELIGVANIFDDASTKWPEVSWDEVAARNPDIIVLADLTRGEPGDTAQEKVELLRSDALTSQLPAVKNNRFVVIPGSYMDPGYSSAYAVPALAEGIVGLQ</sequence>
<dbReference type="EMBL" id="CACSIP010000001">
    <property type="protein sequence ID" value="CAA0080987.1"/>
    <property type="molecule type" value="Genomic_DNA"/>
</dbReference>
<evidence type="ECO:0000256" key="1">
    <source>
        <dbReference type="ARBA" id="ARBA00008814"/>
    </source>
</evidence>